<dbReference type="PANTHER" id="PTHR30006:SF2">
    <property type="entry name" value="ABC TRANSPORTER SUBSTRATE-BINDING PROTEIN"/>
    <property type="match status" value="1"/>
</dbReference>
<dbReference type="GO" id="GO:0015888">
    <property type="term" value="P:thiamine transport"/>
    <property type="evidence" value="ECO:0007669"/>
    <property type="project" value="TreeGrafter"/>
</dbReference>
<dbReference type="EMBL" id="UINC01070386">
    <property type="protein sequence ID" value="SVC04501.1"/>
    <property type="molecule type" value="Genomic_DNA"/>
</dbReference>
<evidence type="ECO:0008006" key="3">
    <source>
        <dbReference type="Google" id="ProtNLM"/>
    </source>
</evidence>
<name>A0A382J0Z4_9ZZZZ</name>
<dbReference type="SUPFAM" id="SSF53850">
    <property type="entry name" value="Periplasmic binding protein-like II"/>
    <property type="match status" value="1"/>
</dbReference>
<dbReference type="GO" id="GO:0030976">
    <property type="term" value="F:thiamine pyrophosphate binding"/>
    <property type="evidence" value="ECO:0007669"/>
    <property type="project" value="TreeGrafter"/>
</dbReference>
<feature type="non-terminal residue" evidence="2">
    <location>
        <position position="179"/>
    </location>
</feature>
<dbReference type="GO" id="GO:0030288">
    <property type="term" value="C:outer membrane-bounded periplasmic space"/>
    <property type="evidence" value="ECO:0007669"/>
    <property type="project" value="TreeGrafter"/>
</dbReference>
<evidence type="ECO:0000313" key="2">
    <source>
        <dbReference type="EMBL" id="SVC04501.1"/>
    </source>
</evidence>
<dbReference type="Pfam" id="PF13343">
    <property type="entry name" value="SBP_bac_6"/>
    <property type="match status" value="1"/>
</dbReference>
<dbReference type="PROSITE" id="PS51257">
    <property type="entry name" value="PROKAR_LIPOPROTEIN"/>
    <property type="match status" value="1"/>
</dbReference>
<sequence>MYRPVRQMLLVALIAFGIAACGETLESAEPPGDPTIAPESLSGQTITLVTHDSFVLSDGVLDAFTRATGVGVVQRAAGDTGQMVATAILTGGNPLGDVMFGVDNTFLQRALDADLFEPYVSPALFGVPEGLRLDSQHRVTPIDYGDVCINYWIDRFDDDLPPPQSLADLADPAYRGLLV</sequence>
<gene>
    <name evidence="2" type="ORF">METZ01_LOCUS257355</name>
</gene>
<dbReference type="PANTHER" id="PTHR30006">
    <property type="entry name" value="THIAMINE-BINDING PERIPLASMIC PROTEIN-RELATED"/>
    <property type="match status" value="1"/>
</dbReference>
<dbReference type="AlphaFoldDB" id="A0A382J0Z4"/>
<protein>
    <recommendedName>
        <fullName evidence="3">Thiamine ABC transporter substrate-binding protein</fullName>
    </recommendedName>
</protein>
<accession>A0A382J0Z4</accession>
<dbReference type="Gene3D" id="3.40.190.10">
    <property type="entry name" value="Periplasmic binding protein-like II"/>
    <property type="match status" value="1"/>
</dbReference>
<dbReference type="GO" id="GO:0030975">
    <property type="term" value="F:thiamine binding"/>
    <property type="evidence" value="ECO:0007669"/>
    <property type="project" value="TreeGrafter"/>
</dbReference>
<proteinExistence type="predicted"/>
<keyword evidence="1" id="KW-0732">Signal</keyword>
<reference evidence="2" key="1">
    <citation type="submission" date="2018-05" db="EMBL/GenBank/DDBJ databases">
        <authorList>
            <person name="Lanie J.A."/>
            <person name="Ng W.-L."/>
            <person name="Kazmierczak K.M."/>
            <person name="Andrzejewski T.M."/>
            <person name="Davidsen T.M."/>
            <person name="Wayne K.J."/>
            <person name="Tettelin H."/>
            <person name="Glass J.I."/>
            <person name="Rusch D."/>
            <person name="Podicherti R."/>
            <person name="Tsui H.-C.T."/>
            <person name="Winkler M.E."/>
        </authorList>
    </citation>
    <scope>NUCLEOTIDE SEQUENCE</scope>
</reference>
<organism evidence="2">
    <name type="scientific">marine metagenome</name>
    <dbReference type="NCBI Taxonomy" id="408172"/>
    <lineage>
        <taxon>unclassified sequences</taxon>
        <taxon>metagenomes</taxon>
        <taxon>ecological metagenomes</taxon>
    </lineage>
</organism>
<evidence type="ECO:0000256" key="1">
    <source>
        <dbReference type="ARBA" id="ARBA00022729"/>
    </source>
</evidence>